<evidence type="ECO:0000313" key="2">
    <source>
        <dbReference type="Proteomes" id="UP000243542"/>
    </source>
</evidence>
<reference evidence="1 2" key="1">
    <citation type="submission" date="2017-10" db="EMBL/GenBank/DDBJ databases">
        <title>Sequencing the genomes of 1000 actinobacteria strains.</title>
        <authorList>
            <person name="Klenk H.-P."/>
        </authorList>
    </citation>
    <scope>NUCLEOTIDE SEQUENCE [LARGE SCALE GENOMIC DNA]</scope>
    <source>
        <strain evidence="1 2">DSM 46092</strain>
    </source>
</reference>
<dbReference type="AlphaFoldDB" id="A0A2A9F5A8"/>
<organism evidence="1 2">
    <name type="scientific">Amycolatopsis sulphurea</name>
    <dbReference type="NCBI Taxonomy" id="76022"/>
    <lineage>
        <taxon>Bacteria</taxon>
        <taxon>Bacillati</taxon>
        <taxon>Actinomycetota</taxon>
        <taxon>Actinomycetes</taxon>
        <taxon>Pseudonocardiales</taxon>
        <taxon>Pseudonocardiaceae</taxon>
        <taxon>Amycolatopsis</taxon>
    </lineage>
</organism>
<proteinExistence type="predicted"/>
<comment type="caution">
    <text evidence="1">The sequence shown here is derived from an EMBL/GenBank/DDBJ whole genome shotgun (WGS) entry which is preliminary data.</text>
</comment>
<evidence type="ECO:0008006" key="3">
    <source>
        <dbReference type="Google" id="ProtNLM"/>
    </source>
</evidence>
<dbReference type="Proteomes" id="UP000243542">
    <property type="component" value="Unassembled WGS sequence"/>
</dbReference>
<dbReference type="RefSeq" id="WP_098510630.1">
    <property type="nucleotide sequence ID" value="NZ_JBIAKZ010000023.1"/>
</dbReference>
<dbReference type="EMBL" id="PDJK01000002">
    <property type="protein sequence ID" value="PFG46577.1"/>
    <property type="molecule type" value="Genomic_DNA"/>
</dbReference>
<gene>
    <name evidence="1" type="ORF">ATK36_1560</name>
</gene>
<keyword evidence="2" id="KW-1185">Reference proteome</keyword>
<evidence type="ECO:0000313" key="1">
    <source>
        <dbReference type="EMBL" id="PFG46577.1"/>
    </source>
</evidence>
<sequence>MSWTDFYRRREILEAAVRHAERAPAEPLALDEIPGAAAVFGAEENLLLALQYKWSQLLGGYLRAELADPEDAFADGVGDQVDAVSRAWRRAQSKHEALRTLLDNGVQRCAALVPLHEGELRILAVTAGLAEASEPREEVTKVGRALDALVRAGDARTTCRRSPMGHLRRLLAHSA</sequence>
<protein>
    <recommendedName>
        <fullName evidence="3">TetR family transcriptional regulator</fullName>
    </recommendedName>
</protein>
<accession>A0A2A9F5A8</accession>
<name>A0A2A9F5A8_9PSEU</name>